<keyword evidence="2" id="KW-1185">Reference proteome</keyword>
<gene>
    <name evidence="1" type="ORF">B0T24DRAFT_312457</name>
</gene>
<name>A0AAE0K7W2_9PEZI</name>
<reference evidence="1" key="1">
    <citation type="journal article" date="2023" name="Mol. Phylogenet. Evol.">
        <title>Genome-scale phylogeny and comparative genomics of the fungal order Sordariales.</title>
        <authorList>
            <person name="Hensen N."/>
            <person name="Bonometti L."/>
            <person name="Westerberg I."/>
            <person name="Brannstrom I.O."/>
            <person name="Guillou S."/>
            <person name="Cros-Aarteil S."/>
            <person name="Calhoun S."/>
            <person name="Haridas S."/>
            <person name="Kuo A."/>
            <person name="Mondo S."/>
            <person name="Pangilinan J."/>
            <person name="Riley R."/>
            <person name="LaButti K."/>
            <person name="Andreopoulos B."/>
            <person name="Lipzen A."/>
            <person name="Chen C."/>
            <person name="Yan M."/>
            <person name="Daum C."/>
            <person name="Ng V."/>
            <person name="Clum A."/>
            <person name="Steindorff A."/>
            <person name="Ohm R.A."/>
            <person name="Martin F."/>
            <person name="Silar P."/>
            <person name="Natvig D.O."/>
            <person name="Lalanne C."/>
            <person name="Gautier V."/>
            <person name="Ament-Velasquez S.L."/>
            <person name="Kruys A."/>
            <person name="Hutchinson M.I."/>
            <person name="Powell A.J."/>
            <person name="Barry K."/>
            <person name="Miller A.N."/>
            <person name="Grigoriev I.V."/>
            <person name="Debuchy R."/>
            <person name="Gladieux P."/>
            <person name="Hiltunen Thoren M."/>
            <person name="Johannesson H."/>
        </authorList>
    </citation>
    <scope>NUCLEOTIDE SEQUENCE</scope>
    <source>
        <strain evidence="1">CBS 958.72</strain>
    </source>
</reference>
<evidence type="ECO:0000313" key="1">
    <source>
        <dbReference type="EMBL" id="KAK3371260.1"/>
    </source>
</evidence>
<sequence>MDQTTNTQVSLLLKRLSASARGPKGLADLWKKAPQAAANSAENVFLEAGFGAWLAYTCTKRATENKEKFNGKAACCHLVADLGKQPLEYLRSLAAAVEREIDAPTKVKVKEIKTRIDMPQHKRRHDSGHAAPVTISSLSAAPGSADCHPTHENTGDFPGYPADSKQVLVNTSLDAVDLFPPDFSDTIKRIPDPRGVNKLVAAISMGFPRSEYADRMGCQMTIEIAENQVEWIVGKLFNLRVETTEGLRYIRMSDGGPHVLPNPDLVIRGCPFGEISFFGPEVQRAIETSPVSLADVKRKAPRASAVSILIHHRAGDGATINLSLGVWEGTEIKKRLYTYSGRQKV</sequence>
<organism evidence="1 2">
    <name type="scientific">Lasiosphaeria ovina</name>
    <dbReference type="NCBI Taxonomy" id="92902"/>
    <lineage>
        <taxon>Eukaryota</taxon>
        <taxon>Fungi</taxon>
        <taxon>Dikarya</taxon>
        <taxon>Ascomycota</taxon>
        <taxon>Pezizomycotina</taxon>
        <taxon>Sordariomycetes</taxon>
        <taxon>Sordariomycetidae</taxon>
        <taxon>Sordariales</taxon>
        <taxon>Lasiosphaeriaceae</taxon>
        <taxon>Lasiosphaeria</taxon>
    </lineage>
</organism>
<protein>
    <submittedName>
        <fullName evidence="1">Uncharacterized protein</fullName>
    </submittedName>
</protein>
<evidence type="ECO:0000313" key="2">
    <source>
        <dbReference type="Proteomes" id="UP001287356"/>
    </source>
</evidence>
<accession>A0AAE0K7W2</accession>
<dbReference type="EMBL" id="JAULSN010000005">
    <property type="protein sequence ID" value="KAK3371260.1"/>
    <property type="molecule type" value="Genomic_DNA"/>
</dbReference>
<dbReference type="Proteomes" id="UP001287356">
    <property type="component" value="Unassembled WGS sequence"/>
</dbReference>
<comment type="caution">
    <text evidence="1">The sequence shown here is derived from an EMBL/GenBank/DDBJ whole genome shotgun (WGS) entry which is preliminary data.</text>
</comment>
<dbReference type="AlphaFoldDB" id="A0AAE0K7W2"/>
<proteinExistence type="predicted"/>
<reference evidence="1" key="2">
    <citation type="submission" date="2023-06" db="EMBL/GenBank/DDBJ databases">
        <authorList>
            <consortium name="Lawrence Berkeley National Laboratory"/>
            <person name="Haridas S."/>
            <person name="Hensen N."/>
            <person name="Bonometti L."/>
            <person name="Westerberg I."/>
            <person name="Brannstrom I.O."/>
            <person name="Guillou S."/>
            <person name="Cros-Aarteil S."/>
            <person name="Calhoun S."/>
            <person name="Kuo A."/>
            <person name="Mondo S."/>
            <person name="Pangilinan J."/>
            <person name="Riley R."/>
            <person name="Labutti K."/>
            <person name="Andreopoulos B."/>
            <person name="Lipzen A."/>
            <person name="Chen C."/>
            <person name="Yanf M."/>
            <person name="Daum C."/>
            <person name="Ng V."/>
            <person name="Clum A."/>
            <person name="Steindorff A."/>
            <person name="Ohm R."/>
            <person name="Martin F."/>
            <person name="Silar P."/>
            <person name="Natvig D."/>
            <person name="Lalanne C."/>
            <person name="Gautier V."/>
            <person name="Ament-Velasquez S.L."/>
            <person name="Kruys A."/>
            <person name="Hutchinson M.I."/>
            <person name="Powell A.J."/>
            <person name="Barry K."/>
            <person name="Miller A.N."/>
            <person name="Grigoriev I.V."/>
            <person name="Debuchy R."/>
            <person name="Gladieux P."/>
            <person name="Thoren M.H."/>
            <person name="Johannesson H."/>
        </authorList>
    </citation>
    <scope>NUCLEOTIDE SEQUENCE</scope>
    <source>
        <strain evidence="1">CBS 958.72</strain>
    </source>
</reference>